<evidence type="ECO:0000313" key="2">
    <source>
        <dbReference type="EMBL" id="KAJ8893372.1"/>
    </source>
</evidence>
<dbReference type="EMBL" id="JARBHB010000002">
    <property type="protein sequence ID" value="KAJ8893372.1"/>
    <property type="molecule type" value="Genomic_DNA"/>
</dbReference>
<proteinExistence type="predicted"/>
<feature type="region of interest" description="Disordered" evidence="1">
    <location>
        <begin position="47"/>
        <end position="89"/>
    </location>
</feature>
<keyword evidence="3" id="KW-1185">Reference proteome</keyword>
<evidence type="ECO:0000313" key="3">
    <source>
        <dbReference type="Proteomes" id="UP001159363"/>
    </source>
</evidence>
<sequence>MPFRKECRIDLGIAQTNVTGVTDLATTLRAVAASILLIVSTDAKAGETRDLRENPPTSGIVRHDSHYSPAASVSPDRLPSSGKVKENGGSCSTRVDFQEAALSPLVCITPTQRLAILLMSIRKRVCGTCCHSSHTASSSWAKGLGAEREPTLQRLDVGGTDGVAVLDAAHVGADTCLAPGIHTRPVADSLHVVPARTDMIHAVHGQMSTFQQQAWRWQDRMHSLEDAVAALVSDIVHRVFEEAVAVGVEAGEAQTVAGLLPRVRVVADAVDHGRREGVARALRLPAQLVVEGGVARHCRTLSRGHVDQGAVQAPGGGGPQVRAHLRPEGECRDGATAAEKRATRYHAPLHNHDDKLLLIELCADAGSADSTIAEGASLDVSLDGLLPAQPCVNEDFPVMKLYTPPIINNLSTKNIVIASDSVDTGQTLHRHPPYIRNKIRLRVQYFPQPPASRQQLGTTLAAKSCPPLHTHIDACQSLMNEEIWVTRNSEFLRANEGDWSEYGVAPVERAGETEDPRENSLTYGIVQHDSHLQKSVTRPAIDPSSPWVGGGGGESANRSSTVVP</sequence>
<evidence type="ECO:0000256" key="1">
    <source>
        <dbReference type="SAM" id="MobiDB-lite"/>
    </source>
</evidence>
<comment type="caution">
    <text evidence="2">The sequence shown here is derived from an EMBL/GenBank/DDBJ whole genome shotgun (WGS) entry which is preliminary data.</text>
</comment>
<reference evidence="2 3" key="1">
    <citation type="submission" date="2023-02" db="EMBL/GenBank/DDBJ databases">
        <title>LHISI_Scaffold_Assembly.</title>
        <authorList>
            <person name="Stuart O.P."/>
            <person name="Cleave R."/>
            <person name="Magrath M.J.L."/>
            <person name="Mikheyev A.S."/>
        </authorList>
    </citation>
    <scope>NUCLEOTIDE SEQUENCE [LARGE SCALE GENOMIC DNA]</scope>
    <source>
        <strain evidence="2">Daus_M_001</strain>
        <tissue evidence="2">Leg muscle</tissue>
    </source>
</reference>
<protein>
    <submittedName>
        <fullName evidence="2">Uncharacterized protein</fullName>
    </submittedName>
</protein>
<gene>
    <name evidence="2" type="ORF">PR048_005963</name>
</gene>
<dbReference type="Proteomes" id="UP001159363">
    <property type="component" value="Chromosome 2"/>
</dbReference>
<accession>A0ABQ9I9M6</accession>
<organism evidence="2 3">
    <name type="scientific">Dryococelus australis</name>
    <dbReference type="NCBI Taxonomy" id="614101"/>
    <lineage>
        <taxon>Eukaryota</taxon>
        <taxon>Metazoa</taxon>
        <taxon>Ecdysozoa</taxon>
        <taxon>Arthropoda</taxon>
        <taxon>Hexapoda</taxon>
        <taxon>Insecta</taxon>
        <taxon>Pterygota</taxon>
        <taxon>Neoptera</taxon>
        <taxon>Polyneoptera</taxon>
        <taxon>Phasmatodea</taxon>
        <taxon>Verophasmatodea</taxon>
        <taxon>Anareolatae</taxon>
        <taxon>Phasmatidae</taxon>
        <taxon>Eurycanthinae</taxon>
        <taxon>Dryococelus</taxon>
    </lineage>
</organism>
<feature type="region of interest" description="Disordered" evidence="1">
    <location>
        <begin position="527"/>
        <end position="564"/>
    </location>
</feature>
<name>A0ABQ9I9M6_9NEOP</name>